<protein>
    <submittedName>
        <fullName evidence="1">Uncharacterized protein</fullName>
    </submittedName>
</protein>
<dbReference type="AlphaFoldDB" id="A0A699V4H2"/>
<gene>
    <name evidence="1" type="ORF">Tci_901946</name>
</gene>
<name>A0A699V4H2_TANCI</name>
<comment type="caution">
    <text evidence="1">The sequence shown here is derived from an EMBL/GenBank/DDBJ whole genome shotgun (WGS) entry which is preliminary data.</text>
</comment>
<evidence type="ECO:0000313" key="1">
    <source>
        <dbReference type="EMBL" id="GFD29977.1"/>
    </source>
</evidence>
<dbReference type="EMBL" id="BKCJ011399723">
    <property type="protein sequence ID" value="GFD29977.1"/>
    <property type="molecule type" value="Genomic_DNA"/>
</dbReference>
<accession>A0A699V4H2</accession>
<feature type="non-terminal residue" evidence="1">
    <location>
        <position position="172"/>
    </location>
</feature>
<feature type="non-terminal residue" evidence="1">
    <location>
        <position position="1"/>
    </location>
</feature>
<reference evidence="1" key="1">
    <citation type="journal article" date="2019" name="Sci. Rep.">
        <title>Draft genome of Tanacetum cinerariifolium, the natural source of mosquito coil.</title>
        <authorList>
            <person name="Yamashiro T."/>
            <person name="Shiraishi A."/>
            <person name="Satake H."/>
            <person name="Nakayama K."/>
        </authorList>
    </citation>
    <scope>NUCLEOTIDE SEQUENCE</scope>
</reference>
<organism evidence="1">
    <name type="scientific">Tanacetum cinerariifolium</name>
    <name type="common">Dalmatian daisy</name>
    <name type="synonym">Chrysanthemum cinerariifolium</name>
    <dbReference type="NCBI Taxonomy" id="118510"/>
    <lineage>
        <taxon>Eukaryota</taxon>
        <taxon>Viridiplantae</taxon>
        <taxon>Streptophyta</taxon>
        <taxon>Embryophyta</taxon>
        <taxon>Tracheophyta</taxon>
        <taxon>Spermatophyta</taxon>
        <taxon>Magnoliopsida</taxon>
        <taxon>eudicotyledons</taxon>
        <taxon>Gunneridae</taxon>
        <taxon>Pentapetalae</taxon>
        <taxon>asterids</taxon>
        <taxon>campanulids</taxon>
        <taxon>Asterales</taxon>
        <taxon>Asteraceae</taxon>
        <taxon>Asteroideae</taxon>
        <taxon>Anthemideae</taxon>
        <taxon>Anthemidinae</taxon>
        <taxon>Tanacetum</taxon>
    </lineage>
</organism>
<proteinExistence type="predicted"/>
<sequence length="172" mass="17149">HVVELAGVHELVAVDHVEAVGLDAGGRVGAQKAEVGAGEAVAALPVEQALGLGGRVAGLAVGEIGAHRLALTHRKAGVELLPGETGFGVEESIVGAGGHVVLRILHAVNIIDDAAHLHVAVHAQPGQRLVGGAGVGVEVSFAGRVEVVALARKAGAGVLRPDYFAVVVVVEA</sequence>